<dbReference type="AlphaFoldDB" id="A0A510Y4V6"/>
<dbReference type="PANTHER" id="PTHR19372">
    <property type="entry name" value="SULFITE REDUCTASE"/>
    <property type="match status" value="1"/>
</dbReference>
<gene>
    <name evidence="7" type="ORF">MHA01_04720</name>
</gene>
<keyword evidence="8" id="KW-1185">Reference proteome</keyword>
<feature type="domain" description="Moybdenum cofactor oxidoreductase dimerisation" evidence="6">
    <location>
        <begin position="237"/>
        <end position="351"/>
    </location>
</feature>
<dbReference type="GO" id="GO:0020037">
    <property type="term" value="F:heme binding"/>
    <property type="evidence" value="ECO:0007669"/>
    <property type="project" value="TreeGrafter"/>
</dbReference>
<dbReference type="EMBL" id="BJUN01000002">
    <property type="protein sequence ID" value="GEK57567.1"/>
    <property type="molecule type" value="Genomic_DNA"/>
</dbReference>
<dbReference type="Proteomes" id="UP000321051">
    <property type="component" value="Unassembled WGS sequence"/>
</dbReference>
<protein>
    <submittedName>
        <fullName evidence="7">Oxidoreductase</fullName>
    </submittedName>
</protein>
<dbReference type="InterPro" id="IPR014756">
    <property type="entry name" value="Ig_E-set"/>
</dbReference>
<organism evidence="7 8">
    <name type="scientific">Marinococcus halophilus</name>
    <dbReference type="NCBI Taxonomy" id="1371"/>
    <lineage>
        <taxon>Bacteria</taxon>
        <taxon>Bacillati</taxon>
        <taxon>Bacillota</taxon>
        <taxon>Bacilli</taxon>
        <taxon>Bacillales</taxon>
        <taxon>Bacillaceae</taxon>
        <taxon>Marinococcus</taxon>
    </lineage>
</organism>
<dbReference type="InterPro" id="IPR008335">
    <property type="entry name" value="Mopterin_OxRdtase_euk"/>
</dbReference>
<dbReference type="GO" id="GO:0030151">
    <property type="term" value="F:molybdenum ion binding"/>
    <property type="evidence" value="ECO:0007669"/>
    <property type="project" value="InterPro"/>
</dbReference>
<dbReference type="PANTHER" id="PTHR19372:SF7">
    <property type="entry name" value="SULFITE OXIDASE, MITOCHONDRIAL"/>
    <property type="match status" value="1"/>
</dbReference>
<keyword evidence="3" id="KW-0479">Metal-binding</keyword>
<dbReference type="GO" id="GO:0008482">
    <property type="term" value="F:sulfite oxidase activity"/>
    <property type="evidence" value="ECO:0007669"/>
    <property type="project" value="TreeGrafter"/>
</dbReference>
<dbReference type="PRINTS" id="PR00407">
    <property type="entry name" value="EUMOPTERIN"/>
</dbReference>
<dbReference type="InterPro" id="IPR000572">
    <property type="entry name" value="OxRdtase_Mopterin-bd_dom"/>
</dbReference>
<dbReference type="InterPro" id="IPR036374">
    <property type="entry name" value="OxRdtase_Mopterin-bd_sf"/>
</dbReference>
<sequence length="354" mass="39629">MCSKATPEELYLKTLSQEPENQETPIPFIGMEHVHPSLFYRRNHFTYPEAPAEGITVDGLVESPGFFSLADIHALPSRTVETVLECAGNKRSLFEPKAFGEPWGKGAVSQGKWKGVPLKVFLEAAGWNKEAAVEVITVAGDKGERPDKKDIYAYARSLPVEKAADPDTIIAYEYNGRPLSFKHGAPLRLIVPGWYAMASMKWMERITVSKDAFDGPFQSIDYVYYPHKNSRKDAFPVTTMNVNSIIQSPADMEIKKEGTQVIEGIAWSGEAVIEQVEVSTDGGQTWGEARLEHQSGTAYTWTKWAFEWQEAEAGEYTVMARACDAQGRQQPMQAFWNQKGYGYNAVEEIQVKLK</sequence>
<reference evidence="7 8" key="1">
    <citation type="submission" date="2019-07" db="EMBL/GenBank/DDBJ databases">
        <title>Whole genome shotgun sequence of Marinococcus halophilus NBRC 102359.</title>
        <authorList>
            <person name="Hosoyama A."/>
            <person name="Uohara A."/>
            <person name="Ohji S."/>
            <person name="Ichikawa N."/>
        </authorList>
    </citation>
    <scope>NUCLEOTIDE SEQUENCE [LARGE SCALE GENOMIC DNA]</scope>
    <source>
        <strain evidence="7 8">NBRC 102359</strain>
    </source>
</reference>
<feature type="domain" description="Oxidoreductase molybdopterin-binding" evidence="5">
    <location>
        <begin position="55"/>
        <end position="215"/>
    </location>
</feature>
<proteinExistence type="predicted"/>
<dbReference type="InterPro" id="IPR005066">
    <property type="entry name" value="MoCF_OxRdtse_dimer"/>
</dbReference>
<evidence type="ECO:0000256" key="2">
    <source>
        <dbReference type="ARBA" id="ARBA00022505"/>
    </source>
</evidence>
<evidence type="ECO:0000313" key="7">
    <source>
        <dbReference type="EMBL" id="GEK57567.1"/>
    </source>
</evidence>
<comment type="caution">
    <text evidence="7">The sequence shown here is derived from an EMBL/GenBank/DDBJ whole genome shotgun (WGS) entry which is preliminary data.</text>
</comment>
<evidence type="ECO:0000256" key="1">
    <source>
        <dbReference type="ARBA" id="ARBA00001924"/>
    </source>
</evidence>
<dbReference type="CDD" id="cd02110">
    <property type="entry name" value="SO_family_Moco_dimer"/>
    <property type="match status" value="1"/>
</dbReference>
<evidence type="ECO:0000256" key="4">
    <source>
        <dbReference type="ARBA" id="ARBA00023002"/>
    </source>
</evidence>
<keyword evidence="4" id="KW-0560">Oxidoreductase</keyword>
<dbReference type="STRING" id="1371.GCA_900166605_00617"/>
<evidence type="ECO:0000259" key="6">
    <source>
        <dbReference type="Pfam" id="PF03404"/>
    </source>
</evidence>
<evidence type="ECO:0000259" key="5">
    <source>
        <dbReference type="Pfam" id="PF00174"/>
    </source>
</evidence>
<dbReference type="Pfam" id="PF00174">
    <property type="entry name" value="Oxidored_molyb"/>
    <property type="match status" value="1"/>
</dbReference>
<dbReference type="RefSeq" id="WP_079474939.1">
    <property type="nucleotide sequence ID" value="NZ_BJUN01000002.1"/>
</dbReference>
<dbReference type="GO" id="GO:0006790">
    <property type="term" value="P:sulfur compound metabolic process"/>
    <property type="evidence" value="ECO:0007669"/>
    <property type="project" value="TreeGrafter"/>
</dbReference>
<evidence type="ECO:0000256" key="3">
    <source>
        <dbReference type="ARBA" id="ARBA00022723"/>
    </source>
</evidence>
<dbReference type="GO" id="GO:0043546">
    <property type="term" value="F:molybdopterin cofactor binding"/>
    <property type="evidence" value="ECO:0007669"/>
    <property type="project" value="TreeGrafter"/>
</dbReference>
<comment type="cofactor">
    <cofactor evidence="1">
        <name>Mo-molybdopterin</name>
        <dbReference type="ChEBI" id="CHEBI:71302"/>
    </cofactor>
</comment>
<dbReference type="OrthoDB" id="9778777at2"/>
<name>A0A510Y4V6_MARHA</name>
<evidence type="ECO:0000313" key="8">
    <source>
        <dbReference type="Proteomes" id="UP000321051"/>
    </source>
</evidence>
<accession>A0A510Y4V6</accession>
<dbReference type="Gene3D" id="2.60.40.650">
    <property type="match status" value="1"/>
</dbReference>
<dbReference type="SUPFAM" id="SSF56524">
    <property type="entry name" value="Oxidoreductase molybdopterin-binding domain"/>
    <property type="match status" value="1"/>
</dbReference>
<dbReference type="SUPFAM" id="SSF81296">
    <property type="entry name" value="E set domains"/>
    <property type="match status" value="1"/>
</dbReference>
<keyword evidence="2" id="KW-0500">Molybdenum</keyword>
<dbReference type="Pfam" id="PF03404">
    <property type="entry name" value="Mo-co_dimer"/>
    <property type="match status" value="1"/>
</dbReference>
<dbReference type="Gene3D" id="3.90.420.10">
    <property type="entry name" value="Oxidoreductase, molybdopterin-binding domain"/>
    <property type="match status" value="1"/>
</dbReference>